<evidence type="ECO:0000313" key="1">
    <source>
        <dbReference type="EMBL" id="ORE85976.1"/>
    </source>
</evidence>
<dbReference type="CDD" id="cd07822">
    <property type="entry name" value="SRPBCC_4"/>
    <property type="match status" value="1"/>
</dbReference>
<accession>A0A1Y1SCA8</accession>
<evidence type="ECO:0000313" key="2">
    <source>
        <dbReference type="Proteomes" id="UP000192342"/>
    </source>
</evidence>
<dbReference type="InterPro" id="IPR023393">
    <property type="entry name" value="START-like_dom_sf"/>
</dbReference>
<reference evidence="1 2" key="1">
    <citation type="submission" date="2013-04" db="EMBL/GenBank/DDBJ databases">
        <title>Oceanococcus atlanticus 22II-S10r2 Genome Sequencing.</title>
        <authorList>
            <person name="Lai Q."/>
            <person name="Li G."/>
            <person name="Shao Z."/>
        </authorList>
    </citation>
    <scope>NUCLEOTIDE SEQUENCE [LARGE SCALE GENOMIC DNA]</scope>
    <source>
        <strain evidence="1 2">22II-S10r2</strain>
    </source>
</reference>
<dbReference type="AlphaFoldDB" id="A0A1Y1SCA8"/>
<dbReference type="Proteomes" id="UP000192342">
    <property type="component" value="Unassembled WGS sequence"/>
</dbReference>
<dbReference type="RefSeq" id="WP_083562005.1">
    <property type="nucleotide sequence ID" value="NZ_AQQV01000003.1"/>
</dbReference>
<comment type="caution">
    <text evidence="1">The sequence shown here is derived from an EMBL/GenBank/DDBJ whole genome shotgun (WGS) entry which is preliminary data.</text>
</comment>
<dbReference type="InterPro" id="IPR019587">
    <property type="entry name" value="Polyketide_cyclase/dehydratase"/>
</dbReference>
<dbReference type="STRING" id="1317117.ATO7_11803"/>
<dbReference type="Gene3D" id="3.30.530.20">
    <property type="match status" value="1"/>
</dbReference>
<organism evidence="1 2">
    <name type="scientific">Oceanococcus atlanticus</name>
    <dbReference type="NCBI Taxonomy" id="1317117"/>
    <lineage>
        <taxon>Bacteria</taxon>
        <taxon>Pseudomonadati</taxon>
        <taxon>Pseudomonadota</taxon>
        <taxon>Gammaproteobacteria</taxon>
        <taxon>Chromatiales</taxon>
        <taxon>Oceanococcaceae</taxon>
        <taxon>Oceanococcus</taxon>
    </lineage>
</organism>
<gene>
    <name evidence="1" type="ORF">ATO7_11803</name>
</gene>
<name>A0A1Y1SCA8_9GAMM</name>
<keyword evidence="2" id="KW-1185">Reference proteome</keyword>
<dbReference type="Pfam" id="PF10604">
    <property type="entry name" value="Polyketide_cyc2"/>
    <property type="match status" value="1"/>
</dbReference>
<protein>
    <submittedName>
        <fullName evidence="1">Cytochrome P450 51</fullName>
    </submittedName>
</protein>
<dbReference type="SUPFAM" id="SSF55961">
    <property type="entry name" value="Bet v1-like"/>
    <property type="match status" value="1"/>
</dbReference>
<dbReference type="EMBL" id="AQQV01000003">
    <property type="protein sequence ID" value="ORE85976.1"/>
    <property type="molecule type" value="Genomic_DNA"/>
</dbReference>
<dbReference type="OrthoDB" id="953281at2"/>
<proteinExistence type="predicted"/>
<sequence length="159" mass="18257">MPSAQADILIHAPIDLVWQVMTDIDNYRQWNPFVEHIECADTPLRLGSDLTLHIHFSNGWQRQEIERITRLEPPAEHAGIKRAALQYMFTGFLHEWNLVRGQRPQLIEQRGVGQTHYHTEETLTGWLSWATPIKQVQDGFERHAAALKARCEALAGQTA</sequence>